<dbReference type="Pfam" id="PF00593">
    <property type="entry name" value="TonB_dep_Rec_b-barrel"/>
    <property type="match status" value="1"/>
</dbReference>
<dbReference type="GO" id="GO:0009279">
    <property type="term" value="C:cell outer membrane"/>
    <property type="evidence" value="ECO:0007669"/>
    <property type="project" value="UniProtKB-SubCell"/>
</dbReference>
<evidence type="ECO:0000256" key="4">
    <source>
        <dbReference type="ARBA" id="ARBA00022692"/>
    </source>
</evidence>
<dbReference type="PANTHER" id="PTHR47234">
    <property type="match status" value="1"/>
</dbReference>
<dbReference type="OrthoDB" id="7614575at2"/>
<keyword evidence="7 8" id="KW-0998">Cell outer membrane</keyword>
<dbReference type="SUPFAM" id="SSF56935">
    <property type="entry name" value="Porins"/>
    <property type="match status" value="1"/>
</dbReference>
<dbReference type="InterPro" id="IPR012910">
    <property type="entry name" value="Plug_dom"/>
</dbReference>
<evidence type="ECO:0000256" key="1">
    <source>
        <dbReference type="ARBA" id="ARBA00004571"/>
    </source>
</evidence>
<comment type="subcellular location">
    <subcellularLocation>
        <location evidence="1 8">Cell outer membrane</location>
        <topology evidence="1 8">Multi-pass membrane protein</topology>
    </subcellularLocation>
</comment>
<organism evidence="14 15">
    <name type="scientific">Pontixanthobacter aestiaquae</name>
    <dbReference type="NCBI Taxonomy" id="1509367"/>
    <lineage>
        <taxon>Bacteria</taxon>
        <taxon>Pseudomonadati</taxon>
        <taxon>Pseudomonadota</taxon>
        <taxon>Alphaproteobacteria</taxon>
        <taxon>Sphingomonadales</taxon>
        <taxon>Erythrobacteraceae</taxon>
        <taxon>Pontixanthobacter</taxon>
    </lineage>
</organism>
<comment type="similarity">
    <text evidence="8 9">Belongs to the TonB-dependent receptor family.</text>
</comment>
<dbReference type="Gene3D" id="2.170.130.10">
    <property type="entry name" value="TonB-dependent receptor, plug domain"/>
    <property type="match status" value="1"/>
</dbReference>
<keyword evidence="3 8" id="KW-1134">Transmembrane beta strand</keyword>
<evidence type="ECO:0000256" key="9">
    <source>
        <dbReference type="RuleBase" id="RU003357"/>
    </source>
</evidence>
<feature type="domain" description="TonB-dependent receptor-like beta-barrel" evidence="12">
    <location>
        <begin position="369"/>
        <end position="989"/>
    </location>
</feature>
<keyword evidence="14" id="KW-0675">Receptor</keyword>
<dbReference type="PANTHER" id="PTHR47234:SF2">
    <property type="entry name" value="TONB-DEPENDENT RECEPTOR"/>
    <property type="match status" value="1"/>
</dbReference>
<dbReference type="InterPro" id="IPR036942">
    <property type="entry name" value="Beta-barrel_TonB_sf"/>
</dbReference>
<keyword evidence="6 8" id="KW-0472">Membrane</keyword>
<protein>
    <submittedName>
        <fullName evidence="14">TonB-dependent receptor</fullName>
    </submittedName>
</protein>
<evidence type="ECO:0000256" key="8">
    <source>
        <dbReference type="PROSITE-ProRule" id="PRU01360"/>
    </source>
</evidence>
<evidence type="ECO:0000256" key="10">
    <source>
        <dbReference type="SAM" id="MobiDB-lite"/>
    </source>
</evidence>
<evidence type="ECO:0000259" key="13">
    <source>
        <dbReference type="Pfam" id="PF07715"/>
    </source>
</evidence>
<evidence type="ECO:0000256" key="11">
    <source>
        <dbReference type="SAM" id="SignalP"/>
    </source>
</evidence>
<feature type="signal peptide" evidence="11">
    <location>
        <begin position="1"/>
        <end position="28"/>
    </location>
</feature>
<feature type="domain" description="TonB-dependent receptor plug" evidence="13">
    <location>
        <begin position="63"/>
        <end position="177"/>
    </location>
</feature>
<sequence>MSPFKSQLMVFTCLVSAGMMFGGTTAAAQDNTEPDPTLPPGQTGASDNDPIIVTGSRIERPIENSSVPLQVLSADDIQETGTVDLQEALVELPGVSPSISPQSSNNLIQTSGLSTISLRRLGDDRTLALINGKRAVSNSGNSDRVSLSTIPEGLLKRVDVVSGGFSAIYGSDAIAGVVNFILEDSFEGFEFNGRYMAPEASGGEDFRVGFTAAQRFADDRGYVLLSGSYRDVNAIRADATRPESILGLEFDDPLNNSANSFADEINQPGCDPANEDKHCLLGSFSQSTPGGVFENTDAWFKDGRWFNDRSLQPDDRTGSQDFLADFDGYNFRPGLSLLGAREIFNVGANLTYEFSPAFEVSVLGLYNFISSNTFGGFETLNHSDTFGPNAGQIGNIAADHPFIPPEVEETRSGSVDYDRRLVELGQQQRLNDRETYRLMADITGELGPNFQYEAYATYGKFRQDQVNTGEYNMRRAQDALNVEVLAGGTVQCARAAARAEGCVPLNIFGEGTVSQAAADYIRYIGRASQTRTQFSTGAFVRGDLFDIWAGPVKAVLGVEYRYEGQETFGDPDGDDFAGINGVRDLNDGATRDTPGFAPDIDFDQTSLATFPSVDVSYKVKEIFGELEVPLIDNMLNLQLAGRIADYNTIGTIFSYNAGLSFRPTDWLRLRGQYARAQRAPNLTEIFSPPRPDADGLTDPCEGLLPDKTGLRTLSGTGGENADLKIVAENCLAEPGIQAFFADPANIDPDTGQVIGFDGPGSVQGPNAGNPNVKEETADTFTAGLVFTPDFIPGLTVALDYYRIEISDAITSISTQNTVDLCYSAADYPNNRFCDVITRNPADGAVTEVINFQENLNEELVEGLDAQLLYRFEPGFIPGRFDVDMRYSHYFKQEVTFEGIGGTIITTSPLGEIGSPNDEFRLRVGYRTGGFRLSYTMTYQGGGVDDIESDPNPTDDRYYRVSGQDYHRIYAAYDFGPNDNLRIFGGVNNLFDDYGPFVPTGLDNGSSLNIVSSLNDPAGREFYAGVRVRY</sequence>
<dbReference type="Pfam" id="PF07715">
    <property type="entry name" value="Plug"/>
    <property type="match status" value="1"/>
</dbReference>
<dbReference type="InterPro" id="IPR039426">
    <property type="entry name" value="TonB-dep_rcpt-like"/>
</dbReference>
<keyword evidence="4 8" id="KW-0812">Transmembrane</keyword>
<feature type="region of interest" description="Disordered" evidence="10">
    <location>
        <begin position="26"/>
        <end position="51"/>
    </location>
</feature>
<evidence type="ECO:0000313" key="15">
    <source>
        <dbReference type="Proteomes" id="UP000460290"/>
    </source>
</evidence>
<keyword evidence="15" id="KW-1185">Reference proteome</keyword>
<evidence type="ECO:0000259" key="12">
    <source>
        <dbReference type="Pfam" id="PF00593"/>
    </source>
</evidence>
<proteinExistence type="inferred from homology"/>
<evidence type="ECO:0000256" key="5">
    <source>
        <dbReference type="ARBA" id="ARBA00023077"/>
    </source>
</evidence>
<evidence type="ECO:0000256" key="2">
    <source>
        <dbReference type="ARBA" id="ARBA00022448"/>
    </source>
</evidence>
<evidence type="ECO:0000256" key="7">
    <source>
        <dbReference type="ARBA" id="ARBA00023237"/>
    </source>
</evidence>
<dbReference type="InterPro" id="IPR037066">
    <property type="entry name" value="Plug_dom_sf"/>
</dbReference>
<dbReference type="Gene3D" id="2.40.170.20">
    <property type="entry name" value="TonB-dependent receptor, beta-barrel domain"/>
    <property type="match status" value="1"/>
</dbReference>
<dbReference type="Proteomes" id="UP000460290">
    <property type="component" value="Unassembled WGS sequence"/>
</dbReference>
<evidence type="ECO:0000256" key="6">
    <source>
        <dbReference type="ARBA" id="ARBA00023136"/>
    </source>
</evidence>
<evidence type="ECO:0000256" key="3">
    <source>
        <dbReference type="ARBA" id="ARBA00022452"/>
    </source>
</evidence>
<name>A0A844Z561_9SPHN</name>
<dbReference type="EMBL" id="WTYZ01000001">
    <property type="protein sequence ID" value="MXO82634.1"/>
    <property type="molecule type" value="Genomic_DNA"/>
</dbReference>
<reference evidence="14 15" key="1">
    <citation type="submission" date="2019-12" db="EMBL/GenBank/DDBJ databases">
        <title>Genomic-based taxomic classification of the family Erythrobacteraceae.</title>
        <authorList>
            <person name="Xu L."/>
        </authorList>
    </citation>
    <scope>NUCLEOTIDE SEQUENCE [LARGE SCALE GENOMIC DNA]</scope>
    <source>
        <strain evidence="14 15">KCTC 42006</strain>
    </source>
</reference>
<dbReference type="InterPro" id="IPR000531">
    <property type="entry name" value="Beta-barrel_TonB"/>
</dbReference>
<dbReference type="AlphaFoldDB" id="A0A844Z561"/>
<keyword evidence="5 9" id="KW-0798">TonB box</keyword>
<gene>
    <name evidence="14" type="ORF">GRI35_04510</name>
</gene>
<evidence type="ECO:0000313" key="14">
    <source>
        <dbReference type="EMBL" id="MXO82634.1"/>
    </source>
</evidence>
<dbReference type="RefSeq" id="WP_160613064.1">
    <property type="nucleotide sequence ID" value="NZ_JAUFQM010000001.1"/>
</dbReference>
<comment type="caution">
    <text evidence="14">The sequence shown here is derived from an EMBL/GenBank/DDBJ whole genome shotgun (WGS) entry which is preliminary data.</text>
</comment>
<accession>A0A844Z561</accession>
<keyword evidence="11" id="KW-0732">Signal</keyword>
<dbReference type="PROSITE" id="PS52016">
    <property type="entry name" value="TONB_DEPENDENT_REC_3"/>
    <property type="match status" value="1"/>
</dbReference>
<keyword evidence="2 8" id="KW-0813">Transport</keyword>
<feature type="chain" id="PRO_5032641748" evidence="11">
    <location>
        <begin position="29"/>
        <end position="1029"/>
    </location>
</feature>